<reference evidence="1 2" key="1">
    <citation type="submission" date="2011-07" db="EMBL/GenBank/DDBJ databases">
        <authorList>
            <person name="Coyne R."/>
            <person name="Brami D."/>
            <person name="Johnson J."/>
            <person name="Hostetler J."/>
            <person name="Hannick L."/>
            <person name="Clark T."/>
            <person name="Cassidy-Hanley D."/>
            <person name="Inman J."/>
        </authorList>
    </citation>
    <scope>NUCLEOTIDE SEQUENCE [LARGE SCALE GENOMIC DNA]</scope>
    <source>
        <strain evidence="1 2">G5</strain>
    </source>
</reference>
<sequence length="1586" mass="188869">MIAFQIHLLWFKQYIHIQFKIQFIFEFLLQTQIQNDNYFNIKAKKTGYFSQKFQKQDEKPSEEQMQHEKSENYILKNFNISIKVKLDLLEYPKVEINITTNDIVIFLKQNQVRLLIKSLKELANYNSERPKIRPLEIPLDNQLVCNGAMQWWKYIIDKVITLKKLSIKMKQKSLVGFLRAAKYRRYYTKKRINSRLKENEVYFLENFEMEFPLQQLIILRKMAINNIVENKEKLNSSNFNHKYEAEKWFYSIDQYESFDQIINEKIQQEQSHNNSNSKSKKQQITFNIELDIFSFHILVEENEMLKDIKNLHYQAKLFKNSFRNNPKLQEQILTHIKKTFLHELSKKGLKQFQENLEKDKNNIKKINSSKILEGQNWNFNNLKNSKKLLLHLHINNFLLIYSQDNTKLQQIQFDLDSFQITDMHSLNKHYNILMQINEGIQIVFKNQSSKNLQQTGTKDNLYISNQNLDINIPVIKITLTKPFVERCNQIISKDQKMENNLKEKQNVYKQEEYFNNFLIQKDIEKTCFTNISFQIGKINVFIPTNYQLQSEMLALQIKKIQILKREHDTLINKEVYDEQNLRIKSASQIQMDLFNQIQEPLIIAIDCFKILIVKSYDWEEKYNIFLYNYKKVEQKSSKRLNTVEYEQEDVKEQVKEDQNEKTEDFTEKNAGEQEIILESLSLQIKIENTYAQKVVGSIIYLDNNKKINLQKKITPQSQICKIQLPFLIINLSIKQLQTIIYLFQLWSIKGYNFQTLINEWDEKQNLQFQQNDEKNRSFMTSQLKKQIEQHVHYPDNIKEMLKTHFFNTLEVFLEGFQINLLVCPNEKIQKIKDQFFHSNNILSITGHNVTFLSQSKFFENFQNIQLNEFIIQNQNCCQQKIQEKIKQLSTKQLSESDYQMIMLKECPKNKKINQFLSINNNNNSSSNNSDLKINFNLIKKAEGNIETINESFDQDMKYFFNQINQQINDKNKVNQKQQNENENQIFVDLLKFEEENLMIKNKNNEKCSLCFEKNSQKKFLILNFQQGFNKFQTQQEDILPDISVSIISYNEQYFFAYPKFQGLITPLKINLELKSTILTLDPVQIAYLKGILDITSIYINQRIEDYKEFMQTKGFTATFQEQKTQKNNQKKLEENNLDENNKVILSNIRVEIPSLSVIMLHNSSLKSKDQNNKLLPVFVLNMKDILFNQKNFENDTQMKFISKNISLFDVGQFSGLHTQILGNIENGQNELSLEFNIKNTELINQNNNYSTYIGVKIKNSKIVFLKKNTIELQTYILKFLMNSIQNKTTVEDINFMKNYSRLLIKQKHDLIYSLKTPKAKQQQQKFKENKTDQEQVYSDSRIEIAIIDSITSVYRNSLSEKDGLFLKFSKIGFWFTGKWGMEFIQNGLIDKGLHFFENETNQTQQEVFSQSNSYRGSFQDVISSFNEAEFIKIQEIYKSQIQTVRIQKQQQTSIFNNQQQFSNQQYNSNQQFNSNQQNNNSNDNLLFKNQENLNNIQLLENNTQTQQLNTEANNQSQKQQFQKVSNNVIEVQRIFLWDLQVYSTEEYLNKVKYIIYIFFINQKIFNIGFNNQRSQKYTFSRNKNNF</sequence>
<dbReference type="EMBL" id="GL983997">
    <property type="protein sequence ID" value="EGR30420.1"/>
    <property type="molecule type" value="Genomic_DNA"/>
</dbReference>
<evidence type="ECO:0000313" key="2">
    <source>
        <dbReference type="Proteomes" id="UP000008983"/>
    </source>
</evidence>
<name>G0QWJ1_ICHMU</name>
<evidence type="ECO:0000313" key="1">
    <source>
        <dbReference type="EMBL" id="EGR30420.1"/>
    </source>
</evidence>
<dbReference type="OrthoDB" id="16434at2759"/>
<dbReference type="eggNOG" id="KOG1809">
    <property type="taxonomic scope" value="Eukaryota"/>
</dbReference>
<dbReference type="RefSeq" id="XP_004032007.1">
    <property type="nucleotide sequence ID" value="XM_004031959.1"/>
</dbReference>
<dbReference type="OMA" id="CENINNE"/>
<dbReference type="Proteomes" id="UP000008983">
    <property type="component" value="Unassembled WGS sequence"/>
</dbReference>
<gene>
    <name evidence="1" type="ORF">IMG5_132670</name>
</gene>
<accession>G0QWJ1</accession>
<proteinExistence type="predicted"/>
<dbReference type="InParanoid" id="G0QWJ1"/>
<organism evidence="1 2">
    <name type="scientific">Ichthyophthirius multifiliis</name>
    <name type="common">White spot disease agent</name>
    <name type="synonym">Ich</name>
    <dbReference type="NCBI Taxonomy" id="5932"/>
    <lineage>
        <taxon>Eukaryota</taxon>
        <taxon>Sar</taxon>
        <taxon>Alveolata</taxon>
        <taxon>Ciliophora</taxon>
        <taxon>Intramacronucleata</taxon>
        <taxon>Oligohymenophorea</taxon>
        <taxon>Hymenostomatida</taxon>
        <taxon>Ophryoglenina</taxon>
        <taxon>Ichthyophthirius</taxon>
    </lineage>
</organism>
<protein>
    <submittedName>
        <fullName evidence="1">Uncharacterized protein</fullName>
    </submittedName>
</protein>
<keyword evidence="2" id="KW-1185">Reference proteome</keyword>
<dbReference type="GeneID" id="14906530"/>